<dbReference type="InterPro" id="IPR033140">
    <property type="entry name" value="Lipase_GDXG_put_SER_AS"/>
</dbReference>
<dbReference type="InterPro" id="IPR029058">
    <property type="entry name" value="AB_hydrolase_fold"/>
</dbReference>
<evidence type="ECO:0000313" key="9">
    <source>
        <dbReference type="Proteomes" id="UP000324241"/>
    </source>
</evidence>
<dbReference type="EMBL" id="QUQM01000002">
    <property type="protein sequence ID" value="KAA8651355.1"/>
    <property type="molecule type" value="Genomic_DNA"/>
</dbReference>
<feature type="domain" description="Alpha/beta hydrolase fold-3" evidence="5">
    <location>
        <begin position="133"/>
        <end position="346"/>
    </location>
</feature>
<dbReference type="GO" id="GO:0016787">
    <property type="term" value="F:hydrolase activity"/>
    <property type="evidence" value="ECO:0007669"/>
    <property type="project" value="UniProtKB-KW"/>
</dbReference>
<evidence type="ECO:0000256" key="3">
    <source>
        <dbReference type="PROSITE-ProRule" id="PRU10038"/>
    </source>
</evidence>
<keyword evidence="4" id="KW-1133">Transmembrane helix</keyword>
<dbReference type="EMBL" id="SOSA01000015">
    <property type="protein sequence ID" value="THC99592.1"/>
    <property type="molecule type" value="Genomic_DNA"/>
</dbReference>
<accession>A0A4S3JVW2</accession>
<reference evidence="6 9" key="2">
    <citation type="submission" date="2019-08" db="EMBL/GenBank/DDBJ databases">
        <title>The genome sequence of a newly discovered highly antifungal drug resistant Aspergillus species, Aspergillus tanneri NIH 1004.</title>
        <authorList>
            <person name="Mounaud S."/>
            <person name="Singh I."/>
            <person name="Joardar V."/>
            <person name="Pakala S."/>
            <person name="Pakala S."/>
            <person name="Venepally P."/>
            <person name="Chung J.K."/>
            <person name="Losada L."/>
            <person name="Nierman W.C."/>
        </authorList>
    </citation>
    <scope>NUCLEOTIDE SEQUENCE [LARGE SCALE GENOMIC DNA]</scope>
    <source>
        <strain evidence="6 9">NIH1004</strain>
    </source>
</reference>
<dbReference type="AlphaFoldDB" id="A0A4S3JVW2"/>
<dbReference type="Pfam" id="PF07859">
    <property type="entry name" value="Abhydrolase_3"/>
    <property type="match status" value="1"/>
</dbReference>
<protein>
    <recommendedName>
        <fullName evidence="5">Alpha/beta hydrolase fold-3 domain-containing protein</fullName>
    </recommendedName>
</protein>
<dbReference type="InterPro" id="IPR013094">
    <property type="entry name" value="AB_hydrolase_3"/>
</dbReference>
<sequence length="380" mass="43881">MFSPLTYHPFKFFYTTWFLITLPFRVLAILIYYLPSITRSPRTYSQAVAIRLRKIWLKYATAVEYRTPQSLQPGKDRRHYVLIHPISVPVARYFYIGVLGANPAIRPTLLAGFWYPSPPQGMLLPPVVLHFNGAFVLGGARPDDVGWGPLMLNKRMNFPVLVPEYRLSNSRDRTTRFPAALQNALTAYLYLSLSLRARYNDIILSGDSAGGNLVIALLRYLIDRRRGIGLIDLPRPRCALLWSPWVDLSMSGSQIDRHRNKFTDYIFGGYADWAARSYIPDGWDSEHEYYPYISPLGNEFSTRVPIFIQTGTAEIFHDSHLQFAQKMREKDCEVHLMQIHNAPHDTFHEAEAMGFREEQKRVIDRVVTLVEDFRANYTLN</sequence>
<dbReference type="PANTHER" id="PTHR48081">
    <property type="entry name" value="AB HYDROLASE SUPERFAMILY PROTEIN C4A8.06C"/>
    <property type="match status" value="1"/>
</dbReference>
<comment type="similarity">
    <text evidence="1">Belongs to the 'GDXG' lipolytic enzyme family.</text>
</comment>
<evidence type="ECO:0000313" key="7">
    <source>
        <dbReference type="EMBL" id="THC99592.1"/>
    </source>
</evidence>
<dbReference type="InterPro" id="IPR050300">
    <property type="entry name" value="GDXG_lipolytic_enzyme"/>
</dbReference>
<evidence type="ECO:0000256" key="1">
    <source>
        <dbReference type="ARBA" id="ARBA00010515"/>
    </source>
</evidence>
<dbReference type="PANTHER" id="PTHR48081:SF17">
    <property type="entry name" value="ALPHA_BETA HYDROLASE FOLD-3 DOMAIN-CONTAINING PROTEIN"/>
    <property type="match status" value="1"/>
</dbReference>
<dbReference type="Proteomes" id="UP000324241">
    <property type="component" value="Unassembled WGS sequence"/>
</dbReference>
<dbReference type="VEuPathDB" id="FungiDB:EYZ11_000961"/>
<evidence type="ECO:0000256" key="2">
    <source>
        <dbReference type="ARBA" id="ARBA00022801"/>
    </source>
</evidence>
<keyword evidence="2" id="KW-0378">Hydrolase</keyword>
<dbReference type="OrthoDB" id="2152029at2759"/>
<comment type="caution">
    <text evidence="7">The sequence shown here is derived from an EMBL/GenBank/DDBJ whole genome shotgun (WGS) entry which is preliminary data.</text>
</comment>
<evidence type="ECO:0000313" key="8">
    <source>
        <dbReference type="Proteomes" id="UP000308092"/>
    </source>
</evidence>
<feature type="active site" evidence="3">
    <location>
        <position position="208"/>
    </location>
</feature>
<dbReference type="STRING" id="1220188.A0A4S3JVW2"/>
<proteinExistence type="inferred from homology"/>
<gene>
    <name evidence="6" type="ORF">ATNIH1004_000237</name>
    <name evidence="7" type="ORF">EYZ11_000961</name>
</gene>
<dbReference type="GeneID" id="54322939"/>
<name>A0A4S3JVW2_9EURO</name>
<keyword evidence="4" id="KW-0812">Transmembrane</keyword>
<keyword evidence="8" id="KW-1185">Reference proteome</keyword>
<dbReference type="Gene3D" id="3.40.50.1820">
    <property type="entry name" value="alpha/beta hydrolase"/>
    <property type="match status" value="1"/>
</dbReference>
<evidence type="ECO:0000313" key="6">
    <source>
        <dbReference type="EMBL" id="KAA8651355.1"/>
    </source>
</evidence>
<keyword evidence="4" id="KW-0472">Membrane</keyword>
<organism evidence="7 8">
    <name type="scientific">Aspergillus tanneri</name>
    <dbReference type="NCBI Taxonomy" id="1220188"/>
    <lineage>
        <taxon>Eukaryota</taxon>
        <taxon>Fungi</taxon>
        <taxon>Dikarya</taxon>
        <taxon>Ascomycota</taxon>
        <taxon>Pezizomycotina</taxon>
        <taxon>Eurotiomycetes</taxon>
        <taxon>Eurotiomycetidae</taxon>
        <taxon>Eurotiales</taxon>
        <taxon>Aspergillaceae</taxon>
        <taxon>Aspergillus</taxon>
        <taxon>Aspergillus subgen. Circumdati</taxon>
    </lineage>
</organism>
<dbReference type="SUPFAM" id="SSF53474">
    <property type="entry name" value="alpha/beta-Hydrolases"/>
    <property type="match status" value="1"/>
</dbReference>
<feature type="transmembrane region" description="Helical" evidence="4">
    <location>
        <begin position="12"/>
        <end position="34"/>
    </location>
</feature>
<dbReference type="RefSeq" id="XP_033430716.1">
    <property type="nucleotide sequence ID" value="XM_033564959.1"/>
</dbReference>
<dbReference type="PROSITE" id="PS01174">
    <property type="entry name" value="LIPASE_GDXG_SER"/>
    <property type="match status" value="1"/>
</dbReference>
<dbReference type="Proteomes" id="UP000308092">
    <property type="component" value="Unassembled WGS sequence"/>
</dbReference>
<evidence type="ECO:0000259" key="5">
    <source>
        <dbReference type="Pfam" id="PF07859"/>
    </source>
</evidence>
<evidence type="ECO:0000256" key="4">
    <source>
        <dbReference type="SAM" id="Phobius"/>
    </source>
</evidence>
<reference evidence="7 8" key="1">
    <citation type="submission" date="2019-03" db="EMBL/GenBank/DDBJ databases">
        <title>The genome sequence of a newly discovered highly antifungal drug resistant Aspergillus species, Aspergillus tanneri NIH 1004.</title>
        <authorList>
            <person name="Mounaud S."/>
            <person name="Singh I."/>
            <person name="Joardar V."/>
            <person name="Pakala S."/>
            <person name="Pakala S."/>
            <person name="Venepally P."/>
            <person name="Hoover J."/>
            <person name="Nierman W."/>
            <person name="Chung J."/>
            <person name="Losada L."/>
        </authorList>
    </citation>
    <scope>NUCLEOTIDE SEQUENCE [LARGE SCALE GENOMIC DNA]</scope>
    <source>
        <strain evidence="7 8">NIH1004</strain>
    </source>
</reference>